<dbReference type="InterPro" id="IPR042091">
    <property type="entry name" value="Ska2_N"/>
</dbReference>
<keyword evidence="11" id="KW-0131">Cell cycle</keyword>
<organism evidence="16 17">
    <name type="scientific">Coccomyxa subellipsoidea (strain C-169)</name>
    <name type="common">Green microalga</name>
    <dbReference type="NCBI Taxonomy" id="574566"/>
    <lineage>
        <taxon>Eukaryota</taxon>
        <taxon>Viridiplantae</taxon>
        <taxon>Chlorophyta</taxon>
        <taxon>core chlorophytes</taxon>
        <taxon>Trebouxiophyceae</taxon>
        <taxon>Trebouxiophyceae incertae sedis</taxon>
        <taxon>Coccomyxaceae</taxon>
        <taxon>Coccomyxa</taxon>
        <taxon>Coccomyxa subellipsoidea</taxon>
    </lineage>
</organism>
<evidence type="ECO:0000256" key="1">
    <source>
        <dbReference type="ARBA" id="ARBA00004186"/>
    </source>
</evidence>
<evidence type="ECO:0000313" key="17">
    <source>
        <dbReference type="Proteomes" id="UP000007264"/>
    </source>
</evidence>
<keyword evidence="10" id="KW-0206">Cytoskeleton</keyword>
<dbReference type="GO" id="GO:0005876">
    <property type="term" value="C:spindle microtubule"/>
    <property type="evidence" value="ECO:0007669"/>
    <property type="project" value="InterPro"/>
</dbReference>
<evidence type="ECO:0000256" key="10">
    <source>
        <dbReference type="ARBA" id="ARBA00023212"/>
    </source>
</evidence>
<dbReference type="AlphaFoldDB" id="I0YSA6"/>
<dbReference type="OrthoDB" id="193920at2759"/>
<protein>
    <recommendedName>
        <fullName evidence="13">Protein FAM33A</fullName>
    </recommendedName>
</protein>
<evidence type="ECO:0000256" key="8">
    <source>
        <dbReference type="ARBA" id="ARBA00022776"/>
    </source>
</evidence>
<name>I0YSA6_COCSC</name>
<comment type="similarity">
    <text evidence="3">Belongs to the SKA2 family.</text>
</comment>
<dbReference type="GO" id="GO:0000940">
    <property type="term" value="C:outer kinetochore"/>
    <property type="evidence" value="ECO:0007669"/>
    <property type="project" value="InterPro"/>
</dbReference>
<dbReference type="GO" id="GO:0051301">
    <property type="term" value="P:cell division"/>
    <property type="evidence" value="ECO:0007669"/>
    <property type="project" value="UniProtKB-KW"/>
</dbReference>
<keyword evidence="6" id="KW-0132">Cell division</keyword>
<sequence length="97" mass="10673">MDSLRAASDRVVICLEKAEADLKAVEHRLEEEFQQTYAGKGELVEKANRQMSATRELLEQLQSRAGLPVASADAEEDPFQGFRAAAAGCQARMVLLH</sequence>
<dbReference type="PANTHER" id="PTHR32017:SF3">
    <property type="entry name" value="SPINDLE AND KINETOCHORE-ASSOCIATED PROTEIN 2"/>
    <property type="match status" value="1"/>
</dbReference>
<dbReference type="GO" id="GO:0008017">
    <property type="term" value="F:microtubule binding"/>
    <property type="evidence" value="ECO:0007669"/>
    <property type="project" value="InterPro"/>
</dbReference>
<comment type="subcellular location">
    <subcellularLocation>
        <location evidence="2">Chromosome</location>
        <location evidence="2">Centromere</location>
        <location evidence="2">Kinetochore</location>
    </subcellularLocation>
    <subcellularLocation>
        <location evidence="1">Cytoplasm</location>
        <location evidence="1">Cytoskeleton</location>
        <location evidence="1">Spindle</location>
    </subcellularLocation>
</comment>
<keyword evidence="4" id="KW-0158">Chromosome</keyword>
<dbReference type="InterPro" id="IPR026762">
    <property type="entry name" value="Ska2"/>
</dbReference>
<gene>
    <name evidence="16" type="ORF">COCSUDRAFT_57179</name>
</gene>
<evidence type="ECO:0000256" key="4">
    <source>
        <dbReference type="ARBA" id="ARBA00022454"/>
    </source>
</evidence>
<evidence type="ECO:0000256" key="7">
    <source>
        <dbReference type="ARBA" id="ARBA00022701"/>
    </source>
</evidence>
<keyword evidence="12" id="KW-0137">Centromere</keyword>
<evidence type="ECO:0000313" key="16">
    <source>
        <dbReference type="EMBL" id="EIE21275.1"/>
    </source>
</evidence>
<keyword evidence="14" id="KW-0175">Coiled coil</keyword>
<evidence type="ECO:0000259" key="15">
    <source>
        <dbReference type="Pfam" id="PF16740"/>
    </source>
</evidence>
<dbReference type="GO" id="GO:0000278">
    <property type="term" value="P:mitotic cell cycle"/>
    <property type="evidence" value="ECO:0007669"/>
    <property type="project" value="TreeGrafter"/>
</dbReference>
<keyword evidence="8" id="KW-0498">Mitosis</keyword>
<proteinExistence type="inferred from homology"/>
<dbReference type="Pfam" id="PF16740">
    <property type="entry name" value="SKA2"/>
    <property type="match status" value="1"/>
</dbReference>
<evidence type="ECO:0000256" key="2">
    <source>
        <dbReference type="ARBA" id="ARBA00004629"/>
    </source>
</evidence>
<keyword evidence="7" id="KW-0493">Microtubule</keyword>
<dbReference type="GeneID" id="17039257"/>
<reference evidence="16 17" key="1">
    <citation type="journal article" date="2012" name="Genome Biol.">
        <title>The genome of the polar eukaryotic microalga coccomyxa subellipsoidea reveals traits of cold adaptation.</title>
        <authorList>
            <person name="Blanc G."/>
            <person name="Agarkova I."/>
            <person name="Grimwood J."/>
            <person name="Kuo A."/>
            <person name="Brueggeman A."/>
            <person name="Dunigan D."/>
            <person name="Gurnon J."/>
            <person name="Ladunga I."/>
            <person name="Lindquist E."/>
            <person name="Lucas S."/>
            <person name="Pangilinan J."/>
            <person name="Proschold T."/>
            <person name="Salamov A."/>
            <person name="Schmutz J."/>
            <person name="Weeks D."/>
            <person name="Yamada T."/>
            <person name="Claverie J.M."/>
            <person name="Grigoriev I."/>
            <person name="Van Etten J."/>
            <person name="Lomsadze A."/>
            <person name="Borodovsky M."/>
        </authorList>
    </citation>
    <scope>NUCLEOTIDE SEQUENCE [LARGE SCALE GENOMIC DNA]</scope>
    <source>
        <strain evidence="16 17">C-169</strain>
    </source>
</reference>
<comment type="caution">
    <text evidence="16">The sequence shown here is derived from an EMBL/GenBank/DDBJ whole genome shotgun (WGS) entry which is preliminary data.</text>
</comment>
<dbReference type="RefSeq" id="XP_005645819.1">
    <property type="nucleotide sequence ID" value="XM_005645762.1"/>
</dbReference>
<dbReference type="EMBL" id="AGSI01000013">
    <property type="protein sequence ID" value="EIE21275.1"/>
    <property type="molecule type" value="Genomic_DNA"/>
</dbReference>
<evidence type="ECO:0000256" key="13">
    <source>
        <dbReference type="ARBA" id="ARBA00029651"/>
    </source>
</evidence>
<evidence type="ECO:0000256" key="5">
    <source>
        <dbReference type="ARBA" id="ARBA00022490"/>
    </source>
</evidence>
<dbReference type="Proteomes" id="UP000007264">
    <property type="component" value="Unassembled WGS sequence"/>
</dbReference>
<keyword evidence="5" id="KW-0963">Cytoplasm</keyword>
<evidence type="ECO:0000256" key="11">
    <source>
        <dbReference type="ARBA" id="ARBA00023306"/>
    </source>
</evidence>
<evidence type="ECO:0000256" key="14">
    <source>
        <dbReference type="SAM" id="Coils"/>
    </source>
</evidence>
<dbReference type="Gene3D" id="6.10.250.1380">
    <property type="match status" value="1"/>
</dbReference>
<evidence type="ECO:0000256" key="6">
    <source>
        <dbReference type="ARBA" id="ARBA00022618"/>
    </source>
</evidence>
<dbReference type="PANTHER" id="PTHR32017">
    <property type="entry name" value="SPINDLE AND KINETOCHORE-ASSOCIATED PROTEIN 2"/>
    <property type="match status" value="1"/>
</dbReference>
<evidence type="ECO:0000256" key="9">
    <source>
        <dbReference type="ARBA" id="ARBA00022838"/>
    </source>
</evidence>
<dbReference type="GO" id="GO:0007059">
    <property type="term" value="P:chromosome segregation"/>
    <property type="evidence" value="ECO:0007669"/>
    <property type="project" value="InterPro"/>
</dbReference>
<feature type="coiled-coil region" evidence="14">
    <location>
        <begin position="15"/>
        <end position="64"/>
    </location>
</feature>
<feature type="domain" description="Ska2 N-terminal" evidence="15">
    <location>
        <begin position="7"/>
        <end position="41"/>
    </location>
</feature>
<keyword evidence="17" id="KW-1185">Reference proteome</keyword>
<evidence type="ECO:0000256" key="3">
    <source>
        <dbReference type="ARBA" id="ARBA00010684"/>
    </source>
</evidence>
<dbReference type="KEGG" id="csl:COCSUDRAFT_57179"/>
<accession>I0YSA6</accession>
<evidence type="ECO:0000256" key="12">
    <source>
        <dbReference type="ARBA" id="ARBA00023328"/>
    </source>
</evidence>
<keyword evidence="9" id="KW-0995">Kinetochore</keyword>